<dbReference type="Proteomes" id="UP000253741">
    <property type="component" value="Unassembled WGS sequence"/>
</dbReference>
<evidence type="ECO:0000313" key="2">
    <source>
        <dbReference type="EMBL" id="RDG36390.1"/>
    </source>
</evidence>
<protein>
    <submittedName>
        <fullName evidence="2">Uncharacterized protein</fullName>
    </submittedName>
</protein>
<name>A0A370B3K0_9ACTN</name>
<proteinExistence type="predicted"/>
<dbReference type="EMBL" id="QQNA01000159">
    <property type="protein sequence ID" value="RDG36390.1"/>
    <property type="molecule type" value="Genomic_DNA"/>
</dbReference>
<comment type="caution">
    <text evidence="2">The sequence shown here is derived from an EMBL/GenBank/DDBJ whole genome shotgun (WGS) entry which is preliminary data.</text>
</comment>
<dbReference type="AlphaFoldDB" id="A0A370B3K0"/>
<evidence type="ECO:0000313" key="3">
    <source>
        <dbReference type="Proteomes" id="UP000253741"/>
    </source>
</evidence>
<reference evidence="2 3" key="1">
    <citation type="submission" date="2018-07" db="EMBL/GenBank/DDBJ databases">
        <title>Streptomyces species from bats.</title>
        <authorList>
            <person name="Dunlap C."/>
        </authorList>
    </citation>
    <scope>NUCLEOTIDE SEQUENCE [LARGE SCALE GENOMIC DNA]</scope>
    <source>
        <strain evidence="2 3">AC230</strain>
    </source>
</reference>
<gene>
    <name evidence="2" type="ORF">DVH02_20275</name>
</gene>
<feature type="region of interest" description="Disordered" evidence="1">
    <location>
        <begin position="102"/>
        <end position="130"/>
    </location>
</feature>
<sequence length="282" mass="29358">MAPAGFGKRSLAGQPASSAADFALLPAREAAIASFIDRLPDGADISVKALAKVMDYGQCALRTALNFLQRAGHLLRKREHVVGSHGARWVTRTWFSRAARSDGEWSAGGDASEPVQARDRRPTPPPERSRGYALLASLGRRSPVLSLSSADCAALEPLVVEWFGRGAGEEEVLRALAHGLPSPVHHPAGLVRSRLVAKLPPRPADSERAAPRVVECAKCRAPARPEALVGGECGVCRGAVASVQPVGALSPERVRARAAEARAAASCDPAGLALSGVIGTGG</sequence>
<keyword evidence="3" id="KW-1185">Reference proteome</keyword>
<feature type="compositionally biased region" description="Basic and acidic residues" evidence="1">
    <location>
        <begin position="116"/>
        <end position="130"/>
    </location>
</feature>
<dbReference type="OrthoDB" id="4350229at2"/>
<organism evidence="2 3">
    <name type="scientific">Streptomyces corynorhini</name>
    <dbReference type="NCBI Taxonomy" id="2282652"/>
    <lineage>
        <taxon>Bacteria</taxon>
        <taxon>Bacillati</taxon>
        <taxon>Actinomycetota</taxon>
        <taxon>Actinomycetes</taxon>
        <taxon>Kitasatosporales</taxon>
        <taxon>Streptomycetaceae</taxon>
        <taxon>Streptomyces</taxon>
    </lineage>
</organism>
<evidence type="ECO:0000256" key="1">
    <source>
        <dbReference type="SAM" id="MobiDB-lite"/>
    </source>
</evidence>
<accession>A0A370B3K0</accession>